<evidence type="ECO:0000256" key="2">
    <source>
        <dbReference type="ARBA" id="ARBA00022729"/>
    </source>
</evidence>
<dbReference type="InterPro" id="IPR000742">
    <property type="entry name" value="EGF"/>
</dbReference>
<reference evidence="8" key="1">
    <citation type="submission" date="2014-12" db="EMBL/GenBank/DDBJ databases">
        <title>Insight into the proteome of Arion vulgaris.</title>
        <authorList>
            <person name="Aradska J."/>
            <person name="Bulat T."/>
            <person name="Smidak R."/>
            <person name="Sarate P."/>
            <person name="Gangsoo J."/>
            <person name="Sialana F."/>
            <person name="Bilban M."/>
            <person name="Lubec G."/>
        </authorList>
    </citation>
    <scope>NUCLEOTIDE SEQUENCE</scope>
    <source>
        <tissue evidence="8">Skin</tissue>
    </source>
</reference>
<feature type="disulfide bond" evidence="6">
    <location>
        <begin position="51"/>
        <end position="68"/>
    </location>
</feature>
<keyword evidence="3" id="KW-0677">Repeat</keyword>
<dbReference type="Gene3D" id="2.10.25.10">
    <property type="entry name" value="Laminin"/>
    <property type="match status" value="2"/>
</dbReference>
<keyword evidence="1 6" id="KW-0245">EGF-like domain</keyword>
<comment type="caution">
    <text evidence="6">Lacks conserved residue(s) required for the propagation of feature annotation.</text>
</comment>
<feature type="non-terminal residue" evidence="8">
    <location>
        <position position="89"/>
    </location>
</feature>
<dbReference type="FunFam" id="2.10.25.10:FF:000434">
    <property type="entry name" value="Predicted protein"/>
    <property type="match status" value="1"/>
</dbReference>
<protein>
    <recommendedName>
        <fullName evidence="7">EGF-like domain-containing protein</fullName>
    </recommendedName>
</protein>
<dbReference type="SMART" id="SM00181">
    <property type="entry name" value="EGF"/>
    <property type="match status" value="2"/>
</dbReference>
<dbReference type="PANTHER" id="PTHR12916:SF4">
    <property type="entry name" value="UNINFLATABLE, ISOFORM C"/>
    <property type="match status" value="1"/>
</dbReference>
<evidence type="ECO:0000259" key="7">
    <source>
        <dbReference type="PROSITE" id="PS50026"/>
    </source>
</evidence>
<evidence type="ECO:0000256" key="6">
    <source>
        <dbReference type="PROSITE-ProRule" id="PRU00076"/>
    </source>
</evidence>
<dbReference type="AlphaFoldDB" id="A0A0B7C3E8"/>
<dbReference type="PROSITE" id="PS00022">
    <property type="entry name" value="EGF_1"/>
    <property type="match status" value="2"/>
</dbReference>
<proteinExistence type="predicted"/>
<accession>A0A0B7C3E8</accession>
<dbReference type="CDD" id="cd00054">
    <property type="entry name" value="EGF_CA"/>
    <property type="match status" value="2"/>
</dbReference>
<feature type="disulfide bond" evidence="6">
    <location>
        <begin position="31"/>
        <end position="40"/>
    </location>
</feature>
<dbReference type="EMBL" id="HACG01052295">
    <property type="protein sequence ID" value="CEK99166.1"/>
    <property type="molecule type" value="Transcribed_RNA"/>
</dbReference>
<dbReference type="SMART" id="SM00179">
    <property type="entry name" value="EGF_CA"/>
    <property type="match status" value="2"/>
</dbReference>
<dbReference type="FunFam" id="2.10.25.10:FF:000173">
    <property type="entry name" value="Neurogenic locus notch protein 2"/>
    <property type="match status" value="1"/>
</dbReference>
<dbReference type="Pfam" id="PF00008">
    <property type="entry name" value="EGF"/>
    <property type="match status" value="2"/>
</dbReference>
<evidence type="ECO:0000313" key="8">
    <source>
        <dbReference type="EMBL" id="CEK99166.1"/>
    </source>
</evidence>
<evidence type="ECO:0000256" key="4">
    <source>
        <dbReference type="ARBA" id="ARBA00023157"/>
    </source>
</evidence>
<dbReference type="PROSITE" id="PS01186">
    <property type="entry name" value="EGF_2"/>
    <property type="match status" value="1"/>
</dbReference>
<name>A0A0B7C3E8_9EUPU</name>
<evidence type="ECO:0000256" key="3">
    <source>
        <dbReference type="ARBA" id="ARBA00022737"/>
    </source>
</evidence>
<organism evidence="8">
    <name type="scientific">Arion vulgaris</name>
    <dbReference type="NCBI Taxonomy" id="1028688"/>
    <lineage>
        <taxon>Eukaryota</taxon>
        <taxon>Metazoa</taxon>
        <taxon>Spiralia</taxon>
        <taxon>Lophotrochozoa</taxon>
        <taxon>Mollusca</taxon>
        <taxon>Gastropoda</taxon>
        <taxon>Heterobranchia</taxon>
        <taxon>Euthyneura</taxon>
        <taxon>Panpulmonata</taxon>
        <taxon>Eupulmonata</taxon>
        <taxon>Stylommatophora</taxon>
        <taxon>Helicina</taxon>
        <taxon>Arionoidea</taxon>
        <taxon>Arionidae</taxon>
        <taxon>Arion</taxon>
    </lineage>
</organism>
<evidence type="ECO:0000256" key="5">
    <source>
        <dbReference type="ARBA" id="ARBA00023180"/>
    </source>
</evidence>
<feature type="disulfide bond" evidence="6">
    <location>
        <begin position="70"/>
        <end position="79"/>
    </location>
</feature>
<dbReference type="GO" id="GO:0005509">
    <property type="term" value="F:calcium ion binding"/>
    <property type="evidence" value="ECO:0007669"/>
    <property type="project" value="InterPro"/>
</dbReference>
<dbReference type="SUPFAM" id="SSF57196">
    <property type="entry name" value="EGF/Laminin"/>
    <property type="match status" value="2"/>
</dbReference>
<dbReference type="InterPro" id="IPR001881">
    <property type="entry name" value="EGF-like_Ca-bd_dom"/>
</dbReference>
<evidence type="ECO:0000256" key="1">
    <source>
        <dbReference type="ARBA" id="ARBA00022536"/>
    </source>
</evidence>
<dbReference type="PANTHER" id="PTHR12916">
    <property type="entry name" value="CYTOCHROME C OXIDASE POLYPEPTIDE VIC-2"/>
    <property type="match status" value="1"/>
</dbReference>
<keyword evidence="5" id="KW-0325">Glycoprotein</keyword>
<sequence>QKCEQKDTCQSQPCNYQGTCVPAGDSFSCVCPPGATGVTCEYLDPCYIQPCRNNGTCTNGTVLGTYLCKCLSGYYGSECQNHDTCQVVN</sequence>
<dbReference type="PROSITE" id="PS50026">
    <property type="entry name" value="EGF_3"/>
    <property type="match status" value="2"/>
</dbReference>
<keyword evidence="4 6" id="KW-1015">Disulfide bond</keyword>
<feature type="non-terminal residue" evidence="8">
    <location>
        <position position="1"/>
    </location>
</feature>
<keyword evidence="2" id="KW-0732">Signal</keyword>
<feature type="domain" description="EGF-like" evidence="7">
    <location>
        <begin position="42"/>
        <end position="80"/>
    </location>
</feature>
<feature type="domain" description="EGF-like" evidence="7">
    <location>
        <begin position="5"/>
        <end position="41"/>
    </location>
</feature>
<gene>
    <name evidence="8" type="primary">ORF220586</name>
</gene>